<sequence>MYCVLELFGEALEVCQEIKLLVVQDDAYSLSLVVTIENVMLVIQYGLEGVSDVATGRDQRKPNRKTACLVANQELDHQPPHCKEEVSQVSVNQFGVLPVTVIVSRNNLANESGSNSIISDGCMGMNTLYVDSVTKEHNRCNRDYISVDINPIDDSLIDQACSKALNINNGVIGADDIEEQSTQVQALAETDFCTEFLDSVNPQVLADSQPLLSRGKVEPYGDRFRGDYESRYHEDGLDRERGGKQAPMSHGE</sequence>
<name>A0A8X8VXD7_SALSN</name>
<reference evidence="2" key="1">
    <citation type="submission" date="2018-01" db="EMBL/GenBank/DDBJ databases">
        <authorList>
            <person name="Mao J.F."/>
        </authorList>
    </citation>
    <scope>NUCLEOTIDE SEQUENCE</scope>
    <source>
        <strain evidence="2">Huo1</strain>
        <tissue evidence="2">Leaf</tissue>
    </source>
</reference>
<comment type="caution">
    <text evidence="2">The sequence shown here is derived from an EMBL/GenBank/DDBJ whole genome shotgun (WGS) entry which is preliminary data.</text>
</comment>
<evidence type="ECO:0000256" key="1">
    <source>
        <dbReference type="SAM" id="MobiDB-lite"/>
    </source>
</evidence>
<evidence type="ECO:0000313" key="2">
    <source>
        <dbReference type="EMBL" id="KAG6384128.1"/>
    </source>
</evidence>
<organism evidence="2">
    <name type="scientific">Salvia splendens</name>
    <name type="common">Scarlet sage</name>
    <dbReference type="NCBI Taxonomy" id="180675"/>
    <lineage>
        <taxon>Eukaryota</taxon>
        <taxon>Viridiplantae</taxon>
        <taxon>Streptophyta</taxon>
        <taxon>Embryophyta</taxon>
        <taxon>Tracheophyta</taxon>
        <taxon>Spermatophyta</taxon>
        <taxon>Magnoliopsida</taxon>
        <taxon>eudicotyledons</taxon>
        <taxon>Gunneridae</taxon>
        <taxon>Pentapetalae</taxon>
        <taxon>asterids</taxon>
        <taxon>lamiids</taxon>
        <taxon>Lamiales</taxon>
        <taxon>Lamiaceae</taxon>
        <taxon>Nepetoideae</taxon>
        <taxon>Mentheae</taxon>
        <taxon>Salviinae</taxon>
        <taxon>Salvia</taxon>
        <taxon>Salvia subgen. Calosphace</taxon>
        <taxon>core Calosphace</taxon>
    </lineage>
</organism>
<proteinExistence type="predicted"/>
<evidence type="ECO:0000313" key="3">
    <source>
        <dbReference type="Proteomes" id="UP000298416"/>
    </source>
</evidence>
<protein>
    <submittedName>
        <fullName evidence="2">Uncharacterized protein</fullName>
    </submittedName>
</protein>
<reference evidence="2" key="2">
    <citation type="submission" date="2020-08" db="EMBL/GenBank/DDBJ databases">
        <title>Plant Genome Project.</title>
        <authorList>
            <person name="Zhang R.-G."/>
        </authorList>
    </citation>
    <scope>NUCLEOTIDE SEQUENCE</scope>
    <source>
        <strain evidence="2">Huo1</strain>
        <tissue evidence="2">Leaf</tissue>
    </source>
</reference>
<dbReference type="EMBL" id="PNBA02000264">
    <property type="protein sequence ID" value="KAG6384128.1"/>
    <property type="molecule type" value="Genomic_DNA"/>
</dbReference>
<dbReference type="Proteomes" id="UP000298416">
    <property type="component" value="Unassembled WGS sequence"/>
</dbReference>
<feature type="compositionally biased region" description="Basic and acidic residues" evidence="1">
    <location>
        <begin position="216"/>
        <end position="243"/>
    </location>
</feature>
<feature type="region of interest" description="Disordered" evidence="1">
    <location>
        <begin position="216"/>
        <end position="252"/>
    </location>
</feature>
<dbReference type="AlphaFoldDB" id="A0A8X8VXD7"/>
<gene>
    <name evidence="2" type="ORF">SASPL_156075</name>
</gene>
<keyword evidence="3" id="KW-1185">Reference proteome</keyword>
<accession>A0A8X8VXD7</accession>